<dbReference type="Proteomes" id="UP000522590">
    <property type="component" value="Unassembled WGS sequence"/>
</dbReference>
<dbReference type="GO" id="GO:0008168">
    <property type="term" value="F:methyltransferase activity"/>
    <property type="evidence" value="ECO:0007669"/>
    <property type="project" value="UniProtKB-KW"/>
</dbReference>
<keyword evidence="1" id="KW-0808">Transferase</keyword>
<dbReference type="AlphaFoldDB" id="A0A850P8Q0"/>
<accession>A0A850P8Q0</accession>
<organism evidence="1 2">
    <name type="scientific">Komagataeibacter swingsii</name>
    <dbReference type="NCBI Taxonomy" id="215220"/>
    <lineage>
        <taxon>Bacteria</taxon>
        <taxon>Pseudomonadati</taxon>
        <taxon>Pseudomonadota</taxon>
        <taxon>Alphaproteobacteria</taxon>
        <taxon>Acetobacterales</taxon>
        <taxon>Acetobacteraceae</taxon>
        <taxon>Komagataeibacter</taxon>
    </lineage>
</organism>
<evidence type="ECO:0000313" key="2">
    <source>
        <dbReference type="Proteomes" id="UP000522590"/>
    </source>
</evidence>
<gene>
    <name evidence="1" type="ORF">HUK81_17675</name>
</gene>
<dbReference type="GO" id="GO:0032259">
    <property type="term" value="P:methylation"/>
    <property type="evidence" value="ECO:0007669"/>
    <property type="project" value="UniProtKB-KW"/>
</dbReference>
<comment type="caution">
    <text evidence="1">The sequence shown here is derived from an EMBL/GenBank/DDBJ whole genome shotgun (WGS) entry which is preliminary data.</text>
</comment>
<keyword evidence="1" id="KW-0489">Methyltransferase</keyword>
<dbReference type="Gene3D" id="3.40.50.150">
    <property type="entry name" value="Vaccinia Virus protein VP39"/>
    <property type="match status" value="1"/>
</dbReference>
<reference evidence="1 2" key="1">
    <citation type="submission" date="2020-06" db="EMBL/GenBank/DDBJ databases">
        <title>Description of novel acetic acid bacteria.</title>
        <authorList>
            <person name="Sombolestani A."/>
        </authorList>
    </citation>
    <scope>NUCLEOTIDE SEQUENCE [LARGE SCALE GENOMIC DNA]</scope>
    <source>
        <strain evidence="1 2">LMG 25</strain>
    </source>
</reference>
<proteinExistence type="predicted"/>
<dbReference type="SUPFAM" id="SSF53335">
    <property type="entry name" value="S-adenosyl-L-methionine-dependent methyltransferases"/>
    <property type="match status" value="1"/>
</dbReference>
<sequence>MKYADCSSADFQAKTFVDICRQIDKEPIYHRKLWEWVFIVHHLRKKGMLIPNKTGLVFGVGTEPLPSFFASLGVNVVATDAPPDVIVDSGWTQSNQYAESKKTLLNKNIIDEEKFDNLVSYRHCDMNNIDDSLKNFDFCWSSCCFEHLGSLQYGADFVINSVEKTLKLGGVACHTTEFNLSSDNNTIEHGPTVIYRRRDIKELAFKLRQRGHDVEEVVFSNNQSAIDSFVDIPPFHDGFPHIKLQLEQYVVTSVGLVITRRR</sequence>
<evidence type="ECO:0000313" key="1">
    <source>
        <dbReference type="EMBL" id="NVN38686.1"/>
    </source>
</evidence>
<protein>
    <submittedName>
        <fullName evidence="1">Class I SAM-dependent methyltransferase</fullName>
    </submittedName>
</protein>
<dbReference type="EMBL" id="JABXXS010000099">
    <property type="protein sequence ID" value="NVN38686.1"/>
    <property type="molecule type" value="Genomic_DNA"/>
</dbReference>
<dbReference type="InterPro" id="IPR029063">
    <property type="entry name" value="SAM-dependent_MTases_sf"/>
</dbReference>
<name>A0A850P8Q0_9PROT</name>